<dbReference type="EMBL" id="NRQY01000001">
    <property type="protein sequence ID" value="RUT66019.1"/>
    <property type="molecule type" value="Genomic_DNA"/>
</dbReference>
<reference evidence="1 2" key="1">
    <citation type="submission" date="2017-08" db="EMBL/GenBank/DDBJ databases">
        <title>Draft genome sequence of pheromone producing symbiont Morganella morganii, of the female New Zealand grass grub Costelytra giveni.</title>
        <authorList>
            <person name="Laugraud A."/>
            <person name="Young S.D."/>
            <person name="Hurst M.H."/>
        </authorList>
    </citation>
    <scope>NUCLEOTIDE SEQUENCE [LARGE SCALE GENOMIC DNA]</scope>
    <source>
        <strain evidence="1 2">MMsCG</strain>
    </source>
</reference>
<proteinExistence type="predicted"/>
<dbReference type="AlphaFoldDB" id="A0A433ZV94"/>
<accession>A0A433ZV94</accession>
<protein>
    <submittedName>
        <fullName evidence="1">Uncharacterized protein</fullName>
    </submittedName>
</protein>
<dbReference type="OrthoDB" id="6441964at2"/>
<comment type="caution">
    <text evidence="1">The sequence shown here is derived from an EMBL/GenBank/DDBJ whole genome shotgun (WGS) entry which is preliminary data.</text>
</comment>
<dbReference type="Proteomes" id="UP000286908">
    <property type="component" value="Unassembled WGS sequence"/>
</dbReference>
<evidence type="ECO:0000313" key="1">
    <source>
        <dbReference type="EMBL" id="RUT66019.1"/>
    </source>
</evidence>
<name>A0A433ZV94_MORMO</name>
<organism evidence="1 2">
    <name type="scientific">Morganella morganii</name>
    <name type="common">Proteus morganii</name>
    <dbReference type="NCBI Taxonomy" id="582"/>
    <lineage>
        <taxon>Bacteria</taxon>
        <taxon>Pseudomonadati</taxon>
        <taxon>Pseudomonadota</taxon>
        <taxon>Gammaproteobacteria</taxon>
        <taxon>Enterobacterales</taxon>
        <taxon>Morganellaceae</taxon>
        <taxon>Morganella</taxon>
    </lineage>
</organism>
<sequence length="279" mass="30818">MSDFEIRLNNRSYLTSREFELTPGYSVTLKISGLHNKKHLVFSSSNDRVRLTQTANDKNIEQKLVITAVSEGSSEITSATKDIGQCDSVTMTGKVSGCFPRLTFLVLPAVGIPAGLTPRQKALVQVFLSETATPAKGGFIQSEAREAMILMHDALYNRIASPKARYLDVPQDGRDKLLGLIFNGRVIDGFSGGSVVRQDVQSRINDLIKYANDGNRNMKKYRILISDAIEIAKKDAIISSDKVIGWRTQDTGLGGSNFEFLKNLQGQTFYTLKASFLQE</sequence>
<evidence type="ECO:0000313" key="2">
    <source>
        <dbReference type="Proteomes" id="UP000286908"/>
    </source>
</evidence>
<gene>
    <name evidence="1" type="ORF">CKG00_06080</name>
</gene>